<dbReference type="RefSeq" id="WP_121393800.1">
    <property type="nucleotide sequence ID" value="NZ_RCDD01000006.1"/>
</dbReference>
<name>A0A421AXF9_9PSEU</name>
<dbReference type="Pfam" id="PF00348">
    <property type="entry name" value="polyprenyl_synt"/>
    <property type="match status" value="1"/>
</dbReference>
<protein>
    <submittedName>
        <fullName evidence="4">Geranylgeranyl diphosphate synthase type I</fullName>
    </submittedName>
</protein>
<evidence type="ECO:0000256" key="1">
    <source>
        <dbReference type="ARBA" id="ARBA00022723"/>
    </source>
</evidence>
<evidence type="ECO:0000313" key="4">
    <source>
        <dbReference type="EMBL" id="RLK54510.1"/>
    </source>
</evidence>
<dbReference type="PANTHER" id="PTHR12001">
    <property type="entry name" value="GERANYLGERANYL PYROPHOSPHATE SYNTHASE"/>
    <property type="match status" value="1"/>
</dbReference>
<dbReference type="GO" id="GO:0046872">
    <property type="term" value="F:metal ion binding"/>
    <property type="evidence" value="ECO:0007669"/>
    <property type="project" value="UniProtKB-KW"/>
</dbReference>
<dbReference type="PROSITE" id="PS00723">
    <property type="entry name" value="POLYPRENYL_SYNTHASE_1"/>
    <property type="match status" value="1"/>
</dbReference>
<comment type="similarity">
    <text evidence="3">Belongs to the FPP/GGPP synthase family.</text>
</comment>
<keyword evidence="1" id="KW-0479">Metal-binding</keyword>
<dbReference type="InterPro" id="IPR008949">
    <property type="entry name" value="Isoprenoid_synthase_dom_sf"/>
</dbReference>
<dbReference type="EMBL" id="RCDD01000006">
    <property type="protein sequence ID" value="RLK54510.1"/>
    <property type="molecule type" value="Genomic_DNA"/>
</dbReference>
<keyword evidence="3" id="KW-0808">Transferase</keyword>
<dbReference type="PANTHER" id="PTHR12001:SF86">
    <property type="entry name" value="GERANYLGERANYL DIPHOSPHATE SYNTHASE"/>
    <property type="match status" value="1"/>
</dbReference>
<dbReference type="CDD" id="cd00685">
    <property type="entry name" value="Trans_IPPS_HT"/>
    <property type="match status" value="1"/>
</dbReference>
<comment type="caution">
    <text evidence="4">The sequence shown here is derived from an EMBL/GenBank/DDBJ whole genome shotgun (WGS) entry which is preliminary data.</text>
</comment>
<evidence type="ECO:0000256" key="2">
    <source>
        <dbReference type="ARBA" id="ARBA00022842"/>
    </source>
</evidence>
<dbReference type="SUPFAM" id="SSF48576">
    <property type="entry name" value="Terpenoid synthases"/>
    <property type="match status" value="1"/>
</dbReference>
<organism evidence="4 5">
    <name type="scientific">Actinokineospora cianjurensis</name>
    <dbReference type="NCBI Taxonomy" id="585224"/>
    <lineage>
        <taxon>Bacteria</taxon>
        <taxon>Bacillati</taxon>
        <taxon>Actinomycetota</taxon>
        <taxon>Actinomycetes</taxon>
        <taxon>Pseudonocardiales</taxon>
        <taxon>Pseudonocardiaceae</taxon>
        <taxon>Actinokineospora</taxon>
    </lineage>
</organism>
<dbReference type="SFLD" id="SFLDS00005">
    <property type="entry name" value="Isoprenoid_Synthase_Type_I"/>
    <property type="match status" value="1"/>
</dbReference>
<evidence type="ECO:0000256" key="3">
    <source>
        <dbReference type="RuleBase" id="RU004466"/>
    </source>
</evidence>
<evidence type="ECO:0000313" key="5">
    <source>
        <dbReference type="Proteomes" id="UP000282454"/>
    </source>
</evidence>
<reference evidence="4 5" key="1">
    <citation type="submission" date="2018-10" db="EMBL/GenBank/DDBJ databases">
        <title>Genomic Encyclopedia of Archaeal and Bacterial Type Strains, Phase II (KMG-II): from individual species to whole genera.</title>
        <authorList>
            <person name="Goeker M."/>
        </authorList>
    </citation>
    <scope>NUCLEOTIDE SEQUENCE [LARGE SCALE GENOMIC DNA]</scope>
    <source>
        <strain evidence="4 5">DSM 45657</strain>
    </source>
</reference>
<dbReference type="OrthoDB" id="4497239at2"/>
<keyword evidence="2" id="KW-0460">Magnesium</keyword>
<gene>
    <name evidence="4" type="ORF">CLV68_5543</name>
</gene>
<keyword evidence="5" id="KW-1185">Reference proteome</keyword>
<dbReference type="AlphaFoldDB" id="A0A421AXF9"/>
<accession>A0A421AXF9</accession>
<proteinExistence type="inferred from homology"/>
<dbReference type="Proteomes" id="UP000282454">
    <property type="component" value="Unassembled WGS sequence"/>
</dbReference>
<dbReference type="InterPro" id="IPR033749">
    <property type="entry name" value="Polyprenyl_synt_CS"/>
</dbReference>
<dbReference type="Gene3D" id="1.10.600.10">
    <property type="entry name" value="Farnesyl Diphosphate Synthase"/>
    <property type="match status" value="1"/>
</dbReference>
<dbReference type="GO" id="GO:0008299">
    <property type="term" value="P:isoprenoid biosynthetic process"/>
    <property type="evidence" value="ECO:0007669"/>
    <property type="project" value="InterPro"/>
</dbReference>
<dbReference type="InterPro" id="IPR000092">
    <property type="entry name" value="Polyprenyl_synt"/>
</dbReference>
<dbReference type="GO" id="GO:0004659">
    <property type="term" value="F:prenyltransferase activity"/>
    <property type="evidence" value="ECO:0007669"/>
    <property type="project" value="InterPro"/>
</dbReference>
<dbReference type="PROSITE" id="PS00444">
    <property type="entry name" value="POLYPRENYL_SYNTHASE_2"/>
    <property type="match status" value="1"/>
</dbReference>
<sequence>MGPGIEQLLAESRTAVLPALRAAVDSLPPAMRRIACYHFGWLDVCGLPVSGDSGKMVRSALTLLSAQAVGGDPVDAVPAAVAIELVHNFSLLHDDIMDGDRTRRHRGTAWAVFGVPTALLAGDALWALALRVLAAGPHADRALPQLTEALWRLMDGQSADADFPHRRTVTVAECEAMAAGKTGAVMACATALGALFGGASAHRVALLRDMGEHLGMAFQLVDDVLGIWGDPETMGKPGADLVHRKKSLPVVAALNSGTVAGAELAAVYLDVEGELSSAEQVRVAGLISSAGGREWALSEAERHLALAAAALAEASPVGVAAESLGVLADHLAHRER</sequence>